<keyword evidence="2" id="KW-0732">Signal</keyword>
<keyword evidence="7" id="KW-0812">Transmembrane</keyword>
<keyword evidence="5" id="KW-1015">Disulfide bond</keyword>
<evidence type="ECO:0000256" key="7">
    <source>
        <dbReference type="SAM" id="Phobius"/>
    </source>
</evidence>
<dbReference type="InterPro" id="IPR051427">
    <property type="entry name" value="Nectin/Nectin-like"/>
</dbReference>
<dbReference type="InterPro" id="IPR003598">
    <property type="entry name" value="Ig_sub2"/>
</dbReference>
<reference evidence="9" key="1">
    <citation type="submission" date="2016-01" db="EMBL/GenBank/DDBJ databases">
        <title>Reference transcriptome for the parasite Schistocephalus solidus: insights into the molecular evolution of parasitism.</title>
        <authorList>
            <person name="Hebert F.O."/>
            <person name="Grambauer S."/>
            <person name="Barber I."/>
            <person name="Landry C.R."/>
            <person name="Aubin-Horth N."/>
        </authorList>
    </citation>
    <scope>NUCLEOTIDE SEQUENCE</scope>
</reference>
<dbReference type="PANTHER" id="PTHR23277:SF108">
    <property type="entry name" value="FASCICLIN-3"/>
    <property type="match status" value="1"/>
</dbReference>
<dbReference type="PANTHER" id="PTHR23277">
    <property type="entry name" value="NECTIN-RELATED"/>
    <property type="match status" value="1"/>
</dbReference>
<evidence type="ECO:0000256" key="6">
    <source>
        <dbReference type="ARBA" id="ARBA00023180"/>
    </source>
</evidence>
<feature type="domain" description="Ig-like" evidence="8">
    <location>
        <begin position="259"/>
        <end position="368"/>
    </location>
</feature>
<keyword evidence="3" id="KW-0677">Repeat</keyword>
<gene>
    <name evidence="9" type="primary">BASI</name>
    <name evidence="9" type="ORF">TR167526</name>
</gene>
<dbReference type="GO" id="GO:0016020">
    <property type="term" value="C:membrane"/>
    <property type="evidence" value="ECO:0007669"/>
    <property type="project" value="UniProtKB-SubCell"/>
</dbReference>
<proteinExistence type="predicted"/>
<dbReference type="InterPro" id="IPR013783">
    <property type="entry name" value="Ig-like_fold"/>
</dbReference>
<dbReference type="AlphaFoldDB" id="A0A0X3PTF5"/>
<dbReference type="GO" id="GO:0007156">
    <property type="term" value="P:homophilic cell adhesion via plasma membrane adhesion molecules"/>
    <property type="evidence" value="ECO:0007669"/>
    <property type="project" value="TreeGrafter"/>
</dbReference>
<dbReference type="GO" id="GO:0007157">
    <property type="term" value="P:heterophilic cell-cell adhesion via plasma membrane cell adhesion molecules"/>
    <property type="evidence" value="ECO:0007669"/>
    <property type="project" value="TreeGrafter"/>
</dbReference>
<feature type="domain" description="Ig-like" evidence="8">
    <location>
        <begin position="36"/>
        <end position="132"/>
    </location>
</feature>
<evidence type="ECO:0000256" key="1">
    <source>
        <dbReference type="ARBA" id="ARBA00004370"/>
    </source>
</evidence>
<dbReference type="InterPro" id="IPR007110">
    <property type="entry name" value="Ig-like_dom"/>
</dbReference>
<comment type="subcellular location">
    <subcellularLocation>
        <location evidence="1">Membrane</location>
    </subcellularLocation>
</comment>
<evidence type="ECO:0000256" key="4">
    <source>
        <dbReference type="ARBA" id="ARBA00023136"/>
    </source>
</evidence>
<evidence type="ECO:0000256" key="5">
    <source>
        <dbReference type="ARBA" id="ARBA00023157"/>
    </source>
</evidence>
<dbReference type="InterPro" id="IPR003599">
    <property type="entry name" value="Ig_sub"/>
</dbReference>
<dbReference type="GO" id="GO:0005912">
    <property type="term" value="C:adherens junction"/>
    <property type="evidence" value="ECO:0007669"/>
    <property type="project" value="TreeGrafter"/>
</dbReference>
<dbReference type="PROSITE" id="PS50835">
    <property type="entry name" value="IG_LIKE"/>
    <property type="match status" value="2"/>
</dbReference>
<evidence type="ECO:0000256" key="3">
    <source>
        <dbReference type="ARBA" id="ARBA00022737"/>
    </source>
</evidence>
<feature type="non-terminal residue" evidence="9">
    <location>
        <position position="1"/>
    </location>
</feature>
<keyword evidence="4 7" id="KW-0472">Membrane</keyword>
<evidence type="ECO:0000259" key="8">
    <source>
        <dbReference type="PROSITE" id="PS50835"/>
    </source>
</evidence>
<feature type="transmembrane region" description="Helical" evidence="7">
    <location>
        <begin position="371"/>
        <end position="391"/>
    </location>
</feature>
<evidence type="ECO:0000313" key="9">
    <source>
        <dbReference type="EMBL" id="JAP55245.1"/>
    </source>
</evidence>
<keyword evidence="6" id="KW-0325">Glycoprotein</keyword>
<dbReference type="InterPro" id="IPR013098">
    <property type="entry name" value="Ig_I-set"/>
</dbReference>
<dbReference type="SMART" id="SM00408">
    <property type="entry name" value="IGc2"/>
    <property type="match status" value="2"/>
</dbReference>
<dbReference type="Pfam" id="PF07679">
    <property type="entry name" value="I-set"/>
    <property type="match status" value="1"/>
</dbReference>
<keyword evidence="7" id="KW-1133">Transmembrane helix</keyword>
<dbReference type="InterPro" id="IPR036179">
    <property type="entry name" value="Ig-like_dom_sf"/>
</dbReference>
<dbReference type="EMBL" id="GEEE01007980">
    <property type="protein sequence ID" value="JAP55245.1"/>
    <property type="molecule type" value="Transcribed_RNA"/>
</dbReference>
<dbReference type="SUPFAM" id="SSF48726">
    <property type="entry name" value="Immunoglobulin"/>
    <property type="match status" value="2"/>
</dbReference>
<accession>A0A0X3PTF5</accession>
<sequence>PNHSHNRQHFFEMKWPFFAYCALLDFLIKFTSALTPQLTALDMHGNTRVEKDIPITASSSITFICKANGVKKAEFSWSKSNFKSQSFKELKQSSFSVISSEDGESKLLMSEISFDKSGIYQCSTKLHSARINLHVYGILDYSSSHIPVENRIEDIHGIKIYRNIPKIAEFPKIYCKFQVGRNGVNFASIRWKGKGYTMFKDAFEITESKDAQTGVIYSSLTMKISNTGIRQELFGEYECAFNILSGNSLHQKLNFSISPIITRTETSATLYEGDAYNITCSVVAFPLVNKENIEWRRNNQPIYVRNGNPSIENYDHGGRIKFVSKHSPFDTLSFEKVNISDRAVYTCFVETPLGNDTSGIFLRVKSLQSTFWPLIGICVELVILTAVILIYERRRRLVKVKEEPPNDLAVNHPKSSSRDTGVRRR</sequence>
<dbReference type="Gene3D" id="2.60.40.10">
    <property type="entry name" value="Immunoglobulins"/>
    <property type="match status" value="2"/>
</dbReference>
<dbReference type="CDD" id="cd00096">
    <property type="entry name" value="Ig"/>
    <property type="match status" value="2"/>
</dbReference>
<protein>
    <submittedName>
        <fullName evidence="9">Basigin</fullName>
    </submittedName>
</protein>
<name>A0A0X3PTF5_SCHSO</name>
<organism evidence="9">
    <name type="scientific">Schistocephalus solidus</name>
    <name type="common">Tapeworm</name>
    <dbReference type="NCBI Taxonomy" id="70667"/>
    <lineage>
        <taxon>Eukaryota</taxon>
        <taxon>Metazoa</taxon>
        <taxon>Spiralia</taxon>
        <taxon>Lophotrochozoa</taxon>
        <taxon>Platyhelminthes</taxon>
        <taxon>Cestoda</taxon>
        <taxon>Eucestoda</taxon>
        <taxon>Diphyllobothriidea</taxon>
        <taxon>Diphyllobothriidae</taxon>
        <taxon>Schistocephalus</taxon>
    </lineage>
</organism>
<dbReference type="SMART" id="SM00409">
    <property type="entry name" value="IG"/>
    <property type="match status" value="2"/>
</dbReference>
<dbReference type="Pfam" id="PF13927">
    <property type="entry name" value="Ig_3"/>
    <property type="match status" value="1"/>
</dbReference>
<evidence type="ECO:0000256" key="2">
    <source>
        <dbReference type="ARBA" id="ARBA00022729"/>
    </source>
</evidence>